<dbReference type="EMBL" id="UOGK01000032">
    <property type="protein sequence ID" value="VAX36119.1"/>
    <property type="molecule type" value="Genomic_DNA"/>
</dbReference>
<accession>A0A3B1D1U0</accession>
<dbReference type="GO" id="GO:0006596">
    <property type="term" value="P:polyamine biosynthetic process"/>
    <property type="evidence" value="ECO:0007669"/>
    <property type="project" value="UniProtKB-KW"/>
</dbReference>
<proteinExistence type="predicted"/>
<name>A0A3B1D1U0_9ZZZZ</name>
<sequence length="234" mass="25984">HGIESLDPDMRSEPLAYYSRRGPAGQVFEALGDRIERAGFIGLGAGSLAAYGRAGQQLDLFEIDPTVVRIARNPAWFSFVPESKAELRFILGDGRLTLSREPDGVYDLLVLDAFSSDAIPLHLLTQEAFTMYTDKLAPEGVLLVHLSNRHLDLGPFVAAALDELGMTALERTDTIAFEQTEETDRFASRWLVASRDRGLLKPLLQDVRWTLPTRAERPWTDTHADLVAALRRGP</sequence>
<keyword evidence="1" id="KW-0620">Polyamine biosynthesis</keyword>
<dbReference type="PANTHER" id="PTHR43317:SF1">
    <property type="entry name" value="THERMOSPERMINE SYNTHASE ACAULIS5"/>
    <property type="match status" value="1"/>
</dbReference>
<dbReference type="NCBIfam" id="NF037959">
    <property type="entry name" value="MFS_SpdSyn"/>
    <property type="match status" value="1"/>
</dbReference>
<gene>
    <name evidence="2" type="ORF">MNBD_PLANCTO03-657</name>
</gene>
<feature type="non-terminal residue" evidence="2">
    <location>
        <position position="1"/>
    </location>
</feature>
<dbReference type="Gene3D" id="3.40.50.150">
    <property type="entry name" value="Vaccinia Virus protein VP39"/>
    <property type="match status" value="1"/>
</dbReference>
<dbReference type="PANTHER" id="PTHR43317">
    <property type="entry name" value="THERMOSPERMINE SYNTHASE ACAULIS5"/>
    <property type="match status" value="1"/>
</dbReference>
<evidence type="ECO:0000313" key="2">
    <source>
        <dbReference type="EMBL" id="VAX36119.1"/>
    </source>
</evidence>
<protein>
    <recommendedName>
        <fullName evidence="3">Spermidine synthase</fullName>
    </recommendedName>
</protein>
<dbReference type="AlphaFoldDB" id="A0A3B1D1U0"/>
<reference evidence="2" key="1">
    <citation type="submission" date="2018-06" db="EMBL/GenBank/DDBJ databases">
        <authorList>
            <person name="Zhirakovskaya E."/>
        </authorList>
    </citation>
    <scope>NUCLEOTIDE SEQUENCE</scope>
</reference>
<organism evidence="2">
    <name type="scientific">hydrothermal vent metagenome</name>
    <dbReference type="NCBI Taxonomy" id="652676"/>
    <lineage>
        <taxon>unclassified sequences</taxon>
        <taxon>metagenomes</taxon>
        <taxon>ecological metagenomes</taxon>
    </lineage>
</organism>
<dbReference type="SUPFAM" id="SSF53335">
    <property type="entry name" value="S-adenosyl-L-methionine-dependent methyltransferases"/>
    <property type="match status" value="1"/>
</dbReference>
<evidence type="ECO:0008006" key="3">
    <source>
        <dbReference type="Google" id="ProtNLM"/>
    </source>
</evidence>
<dbReference type="InterPro" id="IPR029063">
    <property type="entry name" value="SAM-dependent_MTases_sf"/>
</dbReference>
<evidence type="ECO:0000256" key="1">
    <source>
        <dbReference type="ARBA" id="ARBA00023115"/>
    </source>
</evidence>